<protein>
    <submittedName>
        <fullName evidence="2">Uncharacterized protein</fullName>
    </submittedName>
</protein>
<evidence type="ECO:0000313" key="3">
    <source>
        <dbReference type="Proteomes" id="UP001476798"/>
    </source>
</evidence>
<dbReference type="Gene3D" id="2.130.10.10">
    <property type="entry name" value="YVTN repeat-like/Quinoprotein amine dehydrogenase"/>
    <property type="match status" value="1"/>
</dbReference>
<dbReference type="Pfam" id="PF00400">
    <property type="entry name" value="WD40"/>
    <property type="match status" value="1"/>
</dbReference>
<organism evidence="2 3">
    <name type="scientific">Goodea atripinnis</name>
    <dbReference type="NCBI Taxonomy" id="208336"/>
    <lineage>
        <taxon>Eukaryota</taxon>
        <taxon>Metazoa</taxon>
        <taxon>Chordata</taxon>
        <taxon>Craniata</taxon>
        <taxon>Vertebrata</taxon>
        <taxon>Euteleostomi</taxon>
        <taxon>Actinopterygii</taxon>
        <taxon>Neopterygii</taxon>
        <taxon>Teleostei</taxon>
        <taxon>Neoteleostei</taxon>
        <taxon>Acanthomorphata</taxon>
        <taxon>Ovalentaria</taxon>
        <taxon>Atherinomorphae</taxon>
        <taxon>Cyprinodontiformes</taxon>
        <taxon>Goodeidae</taxon>
        <taxon>Goodea</taxon>
    </lineage>
</organism>
<feature type="non-terminal residue" evidence="2">
    <location>
        <position position="458"/>
    </location>
</feature>
<name>A0ABV0PSG3_9TELE</name>
<dbReference type="EMBL" id="JAHRIO010083864">
    <property type="protein sequence ID" value="MEQ2186429.1"/>
    <property type="molecule type" value="Genomic_DNA"/>
</dbReference>
<evidence type="ECO:0000256" key="1">
    <source>
        <dbReference type="PROSITE-ProRule" id="PRU00221"/>
    </source>
</evidence>
<keyword evidence="1" id="KW-0853">WD repeat</keyword>
<dbReference type="SUPFAM" id="SSF50978">
    <property type="entry name" value="WD40 repeat-like"/>
    <property type="match status" value="1"/>
</dbReference>
<dbReference type="InterPro" id="IPR015943">
    <property type="entry name" value="WD40/YVTN_repeat-like_dom_sf"/>
</dbReference>
<evidence type="ECO:0000313" key="2">
    <source>
        <dbReference type="EMBL" id="MEQ2186429.1"/>
    </source>
</evidence>
<keyword evidence="3" id="KW-1185">Reference proteome</keyword>
<accession>A0ABV0PSG3</accession>
<sequence>MSSLGSPSDPCLSPLAWSVAGKNLASAMEKMVNIWQVNGGKGLLDVQPHWVSALAWPEEEVESLRCGEPKDLLLVLAGAACKVFDIPPWLTVWPGVTCQDAVRSPSTCSPYPHFHEIKLLFFSCCQNGLISVWTVPQEICDFPESRVSGSERLWETEAKPKILVNLLCCINRWCIKCHLRSSIKIISMDGAMCVFQLKGHITPVRTLAFSPDGLALASGGVGGLMNIWSLQDVLVVNCSKEFMASNHVLATCRTALKKQGVVGLNMAPCMRAFLERLPVMLQEQYTYEKVLELGRPHVVCGEQLVHSPYMQCLASMAVGLHLDQLLCSPPAPPHLRHCPPESGTAVWNTSEWAWLNCFSTTIKAAEALARGATFPDSFCVPDLEQGPKEEMALVMDNGKWASGMDEQIMSWATSRPEVNPDPSPGIFCCSTGRHGQLAEAGRNILVPTTAPSFSQAQQ</sequence>
<dbReference type="PROSITE" id="PS50082">
    <property type="entry name" value="WD_REPEATS_2"/>
    <property type="match status" value="1"/>
</dbReference>
<comment type="caution">
    <text evidence="2">The sequence shown here is derived from an EMBL/GenBank/DDBJ whole genome shotgun (WGS) entry which is preliminary data.</text>
</comment>
<dbReference type="InterPro" id="IPR001680">
    <property type="entry name" value="WD40_rpt"/>
</dbReference>
<dbReference type="InterPro" id="IPR036322">
    <property type="entry name" value="WD40_repeat_dom_sf"/>
</dbReference>
<dbReference type="SMART" id="SM00320">
    <property type="entry name" value="WD40"/>
    <property type="match status" value="1"/>
</dbReference>
<gene>
    <name evidence="2" type="ORF">GOODEAATRI_028317</name>
</gene>
<proteinExistence type="predicted"/>
<feature type="repeat" description="WD" evidence="1">
    <location>
        <begin position="197"/>
        <end position="231"/>
    </location>
</feature>
<dbReference type="Proteomes" id="UP001476798">
    <property type="component" value="Unassembled WGS sequence"/>
</dbReference>
<reference evidence="2 3" key="1">
    <citation type="submission" date="2021-06" db="EMBL/GenBank/DDBJ databases">
        <authorList>
            <person name="Palmer J.M."/>
        </authorList>
    </citation>
    <scope>NUCLEOTIDE SEQUENCE [LARGE SCALE GENOMIC DNA]</scope>
    <source>
        <strain evidence="2 3">GA_2019</strain>
        <tissue evidence="2">Muscle</tissue>
    </source>
</reference>
<dbReference type="PROSITE" id="PS50294">
    <property type="entry name" value="WD_REPEATS_REGION"/>
    <property type="match status" value="1"/>
</dbReference>